<keyword evidence="2" id="KW-0255">Endonuclease</keyword>
<dbReference type="PANTHER" id="PTHR12302:SF3">
    <property type="entry name" value="SERINE_THREONINE-PROTEIN KINASE 31"/>
    <property type="match status" value="1"/>
</dbReference>
<dbReference type="EMBL" id="JALIDZ010000003">
    <property type="protein sequence ID" value="MCT8971444.1"/>
    <property type="molecule type" value="Genomic_DNA"/>
</dbReference>
<gene>
    <name evidence="6" type="ORF">MUB46_06210</name>
</gene>
<evidence type="ECO:0000256" key="3">
    <source>
        <dbReference type="ARBA" id="ARBA00022801"/>
    </source>
</evidence>
<organism evidence="6 7">
    <name type="scientific">Microbaculum marinisediminis</name>
    <dbReference type="NCBI Taxonomy" id="2931392"/>
    <lineage>
        <taxon>Bacteria</taxon>
        <taxon>Pseudomonadati</taxon>
        <taxon>Pseudomonadota</taxon>
        <taxon>Alphaproteobacteria</taxon>
        <taxon>Hyphomicrobiales</taxon>
        <taxon>Tepidamorphaceae</taxon>
        <taxon>Microbaculum</taxon>
    </lineage>
</organism>
<evidence type="ECO:0000256" key="2">
    <source>
        <dbReference type="ARBA" id="ARBA00022759"/>
    </source>
</evidence>
<evidence type="ECO:0000313" key="6">
    <source>
        <dbReference type="EMBL" id="MCT8971444.1"/>
    </source>
</evidence>
<reference evidence="6 7" key="1">
    <citation type="submission" date="2022-04" db="EMBL/GenBank/DDBJ databases">
        <authorList>
            <person name="Ye Y.-Q."/>
            <person name="Du Z.-J."/>
        </authorList>
    </citation>
    <scope>NUCLEOTIDE SEQUENCE [LARGE SCALE GENOMIC DNA]</scope>
    <source>
        <strain evidence="6 7">A6E488</strain>
    </source>
</reference>
<feature type="domain" description="TNase-like" evidence="5">
    <location>
        <begin position="27"/>
        <end position="160"/>
    </location>
</feature>
<feature type="chain" id="PRO_5043408904" evidence="4">
    <location>
        <begin position="21"/>
        <end position="265"/>
    </location>
</feature>
<dbReference type="Proteomes" id="UP001320898">
    <property type="component" value="Unassembled WGS sequence"/>
</dbReference>
<dbReference type="AlphaFoldDB" id="A0AAW5QX20"/>
<dbReference type="GO" id="GO:0004519">
    <property type="term" value="F:endonuclease activity"/>
    <property type="evidence" value="ECO:0007669"/>
    <property type="project" value="UniProtKB-KW"/>
</dbReference>
<dbReference type="Gene3D" id="2.40.50.90">
    <property type="match status" value="1"/>
</dbReference>
<evidence type="ECO:0000259" key="5">
    <source>
        <dbReference type="PROSITE" id="PS50830"/>
    </source>
</evidence>
<name>A0AAW5QX20_9HYPH</name>
<dbReference type="InterPro" id="IPR035437">
    <property type="entry name" value="SNase_OB-fold_sf"/>
</dbReference>
<comment type="caution">
    <text evidence="6">The sequence shown here is derived from an EMBL/GenBank/DDBJ whole genome shotgun (WGS) entry which is preliminary data.</text>
</comment>
<dbReference type="PANTHER" id="PTHR12302">
    <property type="entry name" value="EBNA2 BINDING PROTEIN P100"/>
    <property type="match status" value="1"/>
</dbReference>
<keyword evidence="7" id="KW-1185">Reference proteome</keyword>
<dbReference type="GO" id="GO:0016787">
    <property type="term" value="F:hydrolase activity"/>
    <property type="evidence" value="ECO:0007669"/>
    <property type="project" value="UniProtKB-KW"/>
</dbReference>
<dbReference type="InterPro" id="IPR016071">
    <property type="entry name" value="Staphylococal_nuclease_OB-fold"/>
</dbReference>
<dbReference type="SUPFAM" id="SSF50199">
    <property type="entry name" value="Staphylococcal nuclease"/>
    <property type="match status" value="1"/>
</dbReference>
<dbReference type="PROSITE" id="PS50830">
    <property type="entry name" value="TNASE_3"/>
    <property type="match status" value="1"/>
</dbReference>
<evidence type="ECO:0000256" key="1">
    <source>
        <dbReference type="ARBA" id="ARBA00022722"/>
    </source>
</evidence>
<proteinExistence type="predicted"/>
<feature type="signal peptide" evidence="4">
    <location>
        <begin position="1"/>
        <end position="20"/>
    </location>
</feature>
<dbReference type="SMART" id="SM00318">
    <property type="entry name" value="SNc"/>
    <property type="match status" value="1"/>
</dbReference>
<keyword evidence="1" id="KW-0540">Nuclease</keyword>
<evidence type="ECO:0000256" key="4">
    <source>
        <dbReference type="SAM" id="SignalP"/>
    </source>
</evidence>
<dbReference type="Pfam" id="PF00565">
    <property type="entry name" value="SNase"/>
    <property type="match status" value="1"/>
</dbReference>
<keyword evidence="4" id="KW-0732">Signal</keyword>
<evidence type="ECO:0000313" key="7">
    <source>
        <dbReference type="Proteomes" id="UP001320898"/>
    </source>
</evidence>
<protein>
    <submittedName>
        <fullName evidence="6">Thermonuclease family protein</fullName>
    </submittedName>
</protein>
<dbReference type="RefSeq" id="WP_261615025.1">
    <property type="nucleotide sequence ID" value="NZ_JALIDZ010000003.1"/>
</dbReference>
<accession>A0AAW5QX20</accession>
<keyword evidence="3" id="KW-0378">Hydrolase</keyword>
<sequence>MRTLAVIALAGLMWPFAAGAQTCPPRPQETVRAAEAIDGDTLRLEDGRIVRLVSVLAPKAEPGARADAARRLADTARSALAEAVVGRDLGLAITGQKQDRHGRFLAHAFVDSDPDRWLQRDIVAKGLAWAYALEDNYRCVGSLLDAEAGARAARVGLWATDLGAIADGGRPRQLSGRTGRFAIVEGRVLSVGERPRRTYLNFGTNWSEDFTVYVDRGDCARFDTADIALKGLAGRRVRVRGWILDDRGPAIHMTNPEQLEIVDAR</sequence>